<evidence type="ECO:0000313" key="8">
    <source>
        <dbReference type="Proteomes" id="UP000046393"/>
    </source>
</evidence>
<dbReference type="GO" id="GO:0140570">
    <property type="term" value="P:extraction of mislocalized protein from mitochondrial outer membrane"/>
    <property type="evidence" value="ECO:0007669"/>
    <property type="project" value="TreeGrafter"/>
</dbReference>
<reference evidence="9" key="1">
    <citation type="submission" date="2017-02" db="UniProtKB">
        <authorList>
            <consortium name="WormBaseParasite"/>
        </authorList>
    </citation>
    <scope>IDENTIFICATION</scope>
</reference>
<dbReference type="InterPro" id="IPR051701">
    <property type="entry name" value="Mito_OM_Translocase_MSP1"/>
</dbReference>
<dbReference type="PANTHER" id="PTHR45644:SF3">
    <property type="entry name" value="FI08533P-RELATED"/>
    <property type="match status" value="1"/>
</dbReference>
<keyword evidence="3 5" id="KW-0067">ATP-binding</keyword>
<dbReference type="SUPFAM" id="SSF52540">
    <property type="entry name" value="P-loop containing nucleoside triphosphate hydrolases"/>
    <property type="match status" value="1"/>
</dbReference>
<sequence>MASREQLISLCVRIAASAALTYVTIRYAMRFLDPNYETKEQIKNRAKQLLVSLGMSPSISLTEHELRIATQFVTYNEGADWSDLGGCDEVINQLKDRIILPLKIRCEHESLVLSSDLLSPPKGILLYGPPGCGKTLLAKAIARAAKARFINLRVSILTDKWYGESQKLAAAVFSLAEKFQPTIIFIDEIDSFLRDRQAQDHEATAMMKAEFMSLWDGFASSKNVVIVLGATNRPFDVDKAILRRMPARFYVPLPSASARADILRVILRDEPVDSNIDFEKVAEAAGNLSGSDLKEVCRLAVLRRLKMAVENGENLYNEVHRAVQESDLIESVRKYTETAIVTNNNLFFTEPLD</sequence>
<feature type="transmembrane region" description="Helical" evidence="6">
    <location>
        <begin position="7"/>
        <end position="29"/>
    </location>
</feature>
<dbReference type="Pfam" id="PF00004">
    <property type="entry name" value="AAA"/>
    <property type="match status" value="1"/>
</dbReference>
<keyword evidence="6" id="KW-0472">Membrane</keyword>
<dbReference type="STRING" id="451379.A0A0N5A8Q8"/>
<keyword evidence="6" id="KW-0812">Transmembrane</keyword>
<keyword evidence="2 5" id="KW-0547">Nucleotide-binding</keyword>
<evidence type="ECO:0000256" key="5">
    <source>
        <dbReference type="RuleBase" id="RU003651"/>
    </source>
</evidence>
<dbReference type="GO" id="GO:0005741">
    <property type="term" value="C:mitochondrial outer membrane"/>
    <property type="evidence" value="ECO:0007669"/>
    <property type="project" value="TreeGrafter"/>
</dbReference>
<keyword evidence="4" id="KW-0496">Mitochondrion</keyword>
<evidence type="ECO:0000313" key="9">
    <source>
        <dbReference type="WBParaSite" id="SMUV_0000046801-mRNA-1"/>
    </source>
</evidence>
<evidence type="ECO:0000256" key="2">
    <source>
        <dbReference type="ARBA" id="ARBA00022741"/>
    </source>
</evidence>
<dbReference type="PROSITE" id="PS00674">
    <property type="entry name" value="AAA"/>
    <property type="match status" value="1"/>
</dbReference>
<evidence type="ECO:0000256" key="1">
    <source>
        <dbReference type="ARBA" id="ARBA00004173"/>
    </source>
</evidence>
<dbReference type="WBParaSite" id="SMUV_0000046801-mRNA-1">
    <property type="protein sequence ID" value="SMUV_0000046801-mRNA-1"/>
    <property type="gene ID" value="SMUV_0000046801"/>
</dbReference>
<dbReference type="FunFam" id="3.40.50.300:FF:000538">
    <property type="entry name" value="ATPase family AAA domain-containing protein 1"/>
    <property type="match status" value="1"/>
</dbReference>
<dbReference type="Gene3D" id="1.10.8.60">
    <property type="match status" value="1"/>
</dbReference>
<dbReference type="SMART" id="SM00382">
    <property type="entry name" value="AAA"/>
    <property type="match status" value="1"/>
</dbReference>
<comment type="similarity">
    <text evidence="5">Belongs to the AAA ATPase family.</text>
</comment>
<dbReference type="InterPro" id="IPR027417">
    <property type="entry name" value="P-loop_NTPase"/>
</dbReference>
<name>A0A0N5A8Q8_9BILA</name>
<evidence type="ECO:0000256" key="4">
    <source>
        <dbReference type="ARBA" id="ARBA00023128"/>
    </source>
</evidence>
<dbReference type="InterPro" id="IPR003960">
    <property type="entry name" value="ATPase_AAA_CS"/>
</dbReference>
<protein>
    <submittedName>
        <fullName evidence="9">AAA domain-containing protein</fullName>
    </submittedName>
</protein>
<dbReference type="InterPro" id="IPR003959">
    <property type="entry name" value="ATPase_AAA_core"/>
</dbReference>
<evidence type="ECO:0000256" key="3">
    <source>
        <dbReference type="ARBA" id="ARBA00022840"/>
    </source>
</evidence>
<organism evidence="8 9">
    <name type="scientific">Syphacia muris</name>
    <dbReference type="NCBI Taxonomy" id="451379"/>
    <lineage>
        <taxon>Eukaryota</taxon>
        <taxon>Metazoa</taxon>
        <taxon>Ecdysozoa</taxon>
        <taxon>Nematoda</taxon>
        <taxon>Chromadorea</taxon>
        <taxon>Rhabditida</taxon>
        <taxon>Spirurina</taxon>
        <taxon>Oxyuridomorpha</taxon>
        <taxon>Oxyuroidea</taxon>
        <taxon>Oxyuridae</taxon>
        <taxon>Syphacia</taxon>
    </lineage>
</organism>
<dbReference type="GO" id="GO:0005524">
    <property type="term" value="F:ATP binding"/>
    <property type="evidence" value="ECO:0007669"/>
    <property type="project" value="UniProtKB-KW"/>
</dbReference>
<dbReference type="AlphaFoldDB" id="A0A0N5A8Q8"/>
<evidence type="ECO:0000256" key="6">
    <source>
        <dbReference type="SAM" id="Phobius"/>
    </source>
</evidence>
<keyword evidence="8" id="KW-1185">Reference proteome</keyword>
<dbReference type="PANTHER" id="PTHR45644">
    <property type="entry name" value="AAA ATPASE, PUTATIVE (AFU_ORTHOLOGUE AFUA_2G12920)-RELATED-RELATED"/>
    <property type="match status" value="1"/>
</dbReference>
<dbReference type="GO" id="GO:0016887">
    <property type="term" value="F:ATP hydrolysis activity"/>
    <property type="evidence" value="ECO:0007669"/>
    <property type="project" value="InterPro"/>
</dbReference>
<dbReference type="Proteomes" id="UP000046393">
    <property type="component" value="Unplaced"/>
</dbReference>
<comment type="subcellular location">
    <subcellularLocation>
        <location evidence="1">Mitochondrion</location>
    </subcellularLocation>
</comment>
<accession>A0A0N5A8Q8</accession>
<keyword evidence="6" id="KW-1133">Transmembrane helix</keyword>
<evidence type="ECO:0000259" key="7">
    <source>
        <dbReference type="SMART" id="SM00382"/>
    </source>
</evidence>
<dbReference type="InterPro" id="IPR003593">
    <property type="entry name" value="AAA+_ATPase"/>
</dbReference>
<proteinExistence type="inferred from homology"/>
<feature type="domain" description="AAA+ ATPase" evidence="7">
    <location>
        <begin position="120"/>
        <end position="255"/>
    </location>
</feature>
<dbReference type="Gene3D" id="3.40.50.300">
    <property type="entry name" value="P-loop containing nucleotide triphosphate hydrolases"/>
    <property type="match status" value="1"/>
</dbReference>